<gene>
    <name evidence="11" type="ORF">ECRASSUSDP1_LOCUS4115</name>
</gene>
<organism evidence="11 12">
    <name type="scientific">Euplotes crassus</name>
    <dbReference type="NCBI Taxonomy" id="5936"/>
    <lineage>
        <taxon>Eukaryota</taxon>
        <taxon>Sar</taxon>
        <taxon>Alveolata</taxon>
        <taxon>Ciliophora</taxon>
        <taxon>Intramacronucleata</taxon>
        <taxon>Spirotrichea</taxon>
        <taxon>Hypotrichia</taxon>
        <taxon>Euplotida</taxon>
        <taxon>Euplotidae</taxon>
        <taxon>Moneuplotes</taxon>
    </lineage>
</organism>
<proteinExistence type="inferred from homology"/>
<evidence type="ECO:0000256" key="1">
    <source>
        <dbReference type="ARBA" id="ARBA00004240"/>
    </source>
</evidence>
<dbReference type="PIRSF" id="PIRSF038922">
    <property type="entry name" value="SRP72"/>
    <property type="match status" value="1"/>
</dbReference>
<evidence type="ECO:0000313" key="11">
    <source>
        <dbReference type="EMBL" id="CAI2362788.1"/>
    </source>
</evidence>
<dbReference type="EMBL" id="CAMPGE010003943">
    <property type="protein sequence ID" value="CAI2362788.1"/>
    <property type="molecule type" value="Genomic_DNA"/>
</dbReference>
<evidence type="ECO:0000256" key="7">
    <source>
        <dbReference type="ARBA" id="ARBA00023135"/>
    </source>
</evidence>
<feature type="compositionally biased region" description="Polar residues" evidence="9">
    <location>
        <begin position="569"/>
        <end position="578"/>
    </location>
</feature>
<keyword evidence="12" id="KW-1185">Reference proteome</keyword>
<evidence type="ECO:0000259" key="10">
    <source>
        <dbReference type="Pfam" id="PF08492"/>
    </source>
</evidence>
<dbReference type="Gene3D" id="1.25.40.10">
    <property type="entry name" value="Tetratricopeptide repeat domain"/>
    <property type="match status" value="1"/>
</dbReference>
<dbReference type="PANTHER" id="PTHR14094">
    <property type="entry name" value="SIGNAL RECOGNITION PARTICLE 72"/>
    <property type="match status" value="1"/>
</dbReference>
<dbReference type="AlphaFoldDB" id="A0AAD1X4J6"/>
<accession>A0AAD1X4J6</accession>
<evidence type="ECO:0000256" key="6">
    <source>
        <dbReference type="ARBA" id="ARBA00022824"/>
    </source>
</evidence>
<keyword evidence="6" id="KW-0256">Endoplasmic reticulum</keyword>
<sequence>MEEADKSRIEILNKISVAIGEDDSQKILEAVKELKDLSDSDDALCRDITRVARIREGDSQHVLNELQADKAAHPFLYVYCLHTLGKQQEAHDEFEALGINRNEYYSGLLFSQILYKLDQKEKASEVLEEIINSGNEHLENDLTEILTNMLASYTSETDAEKIKKLEEKLSGEVNADYLFNTATAFASIKGQEKVAAKKLKESYEIAKENNEEGNDKYQVLSSYLAAKIISQTVNYAEFEWNDFKLDDREADSFKLPENKAAYIINLAIIKKKLGFANSTSGLHGLISSVSNSQDINQHQKDAFKANLEALSQTKLDYESILKEYEDKPIIVALLKAQIQITKGHFRDAIKDLIKYCQDNNETNGRLLGFLLKATIDNKFTEEKNTIIEFTSNNSSELPTEFLVIIAQILIETQEFFTALKILEKVKDSTDDMNIKAGYLSALAESDTKAAFEYLESLNIPTPELEDNEDLHELLQEPLSTDIRDKKRKKKEDTKVQETKKGGSIFIPKAKKNKKVKYPKNFDPENPGPMPDPERWIPKWQRSKGKKKLRMRGPQGNANDIGQVAKKGATSANIKVSTK</sequence>
<feature type="compositionally biased region" description="Basic residues" evidence="9">
    <location>
        <begin position="508"/>
        <end position="517"/>
    </location>
</feature>
<dbReference type="Proteomes" id="UP001295684">
    <property type="component" value="Unassembled WGS sequence"/>
</dbReference>
<name>A0AAD1X4J6_EUPCR</name>
<dbReference type="Pfam" id="PF08492">
    <property type="entry name" value="SRP72"/>
    <property type="match status" value="1"/>
</dbReference>
<comment type="similarity">
    <text evidence="3">Belongs to the SRP72 family.</text>
</comment>
<comment type="subcellular location">
    <subcellularLocation>
        <location evidence="2">Cytoplasm</location>
    </subcellularLocation>
    <subcellularLocation>
        <location evidence="1">Endoplasmic reticulum</location>
    </subcellularLocation>
</comment>
<keyword evidence="5" id="KW-0963">Cytoplasm</keyword>
<evidence type="ECO:0000256" key="4">
    <source>
        <dbReference type="ARBA" id="ARBA00018350"/>
    </source>
</evidence>
<dbReference type="GO" id="GO:0005786">
    <property type="term" value="C:signal recognition particle, endoplasmic reticulum targeting"/>
    <property type="evidence" value="ECO:0007669"/>
    <property type="project" value="UniProtKB-KW"/>
</dbReference>
<feature type="compositionally biased region" description="Basic and acidic residues" evidence="9">
    <location>
        <begin position="490"/>
        <end position="500"/>
    </location>
</feature>
<keyword evidence="8" id="KW-0687">Ribonucleoprotein</keyword>
<dbReference type="InterPro" id="IPR011990">
    <property type="entry name" value="TPR-like_helical_dom_sf"/>
</dbReference>
<keyword evidence="7" id="KW-0733">Signal recognition particle</keyword>
<protein>
    <recommendedName>
        <fullName evidence="4">Signal recognition particle subunit SRP72</fullName>
    </recommendedName>
</protein>
<evidence type="ECO:0000256" key="2">
    <source>
        <dbReference type="ARBA" id="ARBA00004496"/>
    </source>
</evidence>
<feature type="region of interest" description="Disordered" evidence="9">
    <location>
        <begin position="476"/>
        <end position="578"/>
    </location>
</feature>
<comment type="caution">
    <text evidence="11">The sequence shown here is derived from an EMBL/GenBank/DDBJ whole genome shotgun (WGS) entry which is preliminary data.</text>
</comment>
<dbReference type="InterPro" id="IPR026270">
    <property type="entry name" value="SRP72"/>
</dbReference>
<evidence type="ECO:0000256" key="5">
    <source>
        <dbReference type="ARBA" id="ARBA00022490"/>
    </source>
</evidence>
<evidence type="ECO:0000256" key="8">
    <source>
        <dbReference type="ARBA" id="ARBA00023274"/>
    </source>
</evidence>
<dbReference type="InterPro" id="IPR013699">
    <property type="entry name" value="Signal_recog_part_SRP72_RNA-bd"/>
</dbReference>
<feature type="compositionally biased region" description="Basic residues" evidence="9">
    <location>
        <begin position="540"/>
        <end position="550"/>
    </location>
</feature>
<dbReference type="GO" id="GO:0043022">
    <property type="term" value="F:ribosome binding"/>
    <property type="evidence" value="ECO:0007669"/>
    <property type="project" value="TreeGrafter"/>
</dbReference>
<evidence type="ECO:0000256" key="3">
    <source>
        <dbReference type="ARBA" id="ARBA00007676"/>
    </source>
</evidence>
<evidence type="ECO:0000256" key="9">
    <source>
        <dbReference type="SAM" id="MobiDB-lite"/>
    </source>
</evidence>
<dbReference type="GO" id="GO:0006614">
    <property type="term" value="P:SRP-dependent cotranslational protein targeting to membrane"/>
    <property type="evidence" value="ECO:0007669"/>
    <property type="project" value="InterPro"/>
</dbReference>
<feature type="domain" description="Signal recognition particle SRP72 subunit RNA-binding" evidence="10">
    <location>
        <begin position="485"/>
        <end position="543"/>
    </location>
</feature>
<dbReference type="PANTHER" id="PTHR14094:SF9">
    <property type="entry name" value="SIGNAL RECOGNITION PARTICLE SUBUNIT SRP72"/>
    <property type="match status" value="1"/>
</dbReference>
<dbReference type="GO" id="GO:0008312">
    <property type="term" value="F:7S RNA binding"/>
    <property type="evidence" value="ECO:0007669"/>
    <property type="project" value="InterPro"/>
</dbReference>
<dbReference type="GO" id="GO:0005783">
    <property type="term" value="C:endoplasmic reticulum"/>
    <property type="evidence" value="ECO:0007669"/>
    <property type="project" value="UniProtKB-SubCell"/>
</dbReference>
<reference evidence="11" key="1">
    <citation type="submission" date="2023-07" db="EMBL/GenBank/DDBJ databases">
        <authorList>
            <consortium name="AG Swart"/>
            <person name="Singh M."/>
            <person name="Singh A."/>
            <person name="Seah K."/>
            <person name="Emmerich C."/>
        </authorList>
    </citation>
    <scope>NUCLEOTIDE SEQUENCE</scope>
    <source>
        <strain evidence="11">DP1</strain>
    </source>
</reference>
<evidence type="ECO:0000313" key="12">
    <source>
        <dbReference type="Proteomes" id="UP001295684"/>
    </source>
</evidence>